<keyword evidence="4 9" id="KW-0812">Transmembrane</keyword>
<accession>A0A7L7KNG9</accession>
<dbReference type="RefSeq" id="WP_258877878.1">
    <property type="nucleotide sequence ID" value="NZ_CP048914.1"/>
</dbReference>
<dbReference type="GO" id="GO:0009306">
    <property type="term" value="P:protein secretion"/>
    <property type="evidence" value="ECO:0007669"/>
    <property type="project" value="UniProtKB-UniRule"/>
</dbReference>
<sequence>MRGIDIVLLILSLLLITIVVLQSSKDNAANAFSGEKSELFNNQKQRGFELIMNITTLVVSVFFIVTSILALAL</sequence>
<dbReference type="AlphaFoldDB" id="A0A7L7KNG9"/>
<comment type="subcellular location">
    <subcellularLocation>
        <location evidence="9">Cell membrane</location>
        <topology evidence="9">Multi-pass membrane protein</topology>
    </subcellularLocation>
    <subcellularLocation>
        <location evidence="1">Membrane</location>
        <topology evidence="1">Multi-pass membrane protein</topology>
    </subcellularLocation>
</comment>
<evidence type="ECO:0000256" key="8">
    <source>
        <dbReference type="ARBA" id="ARBA00023136"/>
    </source>
</evidence>
<keyword evidence="9" id="KW-1003">Cell membrane</keyword>
<protein>
    <recommendedName>
        <fullName evidence="9">Protein-export membrane protein SecG</fullName>
    </recommendedName>
</protein>
<evidence type="ECO:0000256" key="1">
    <source>
        <dbReference type="ARBA" id="ARBA00004141"/>
    </source>
</evidence>
<evidence type="ECO:0000313" key="11">
    <source>
        <dbReference type="Proteomes" id="UP000514720"/>
    </source>
</evidence>
<keyword evidence="5 9" id="KW-0653">Protein transport</keyword>
<proteinExistence type="inferred from homology"/>
<keyword evidence="7 9" id="KW-0811">Translocation</keyword>
<dbReference type="GO" id="GO:0005886">
    <property type="term" value="C:plasma membrane"/>
    <property type="evidence" value="ECO:0007669"/>
    <property type="project" value="UniProtKB-SubCell"/>
</dbReference>
<dbReference type="Proteomes" id="UP000514720">
    <property type="component" value="Chromosome"/>
</dbReference>
<reference evidence="10 11" key="1">
    <citation type="submission" date="2020-02" db="EMBL/GenBank/DDBJ databases">
        <authorList>
            <person name="Zheng R.K."/>
            <person name="Sun C.M."/>
        </authorList>
    </citation>
    <scope>NUCLEOTIDE SEQUENCE [LARGE SCALE GENOMIC DNA]</scope>
    <source>
        <strain evidence="11">zrk13</strain>
    </source>
</reference>
<dbReference type="InterPro" id="IPR004692">
    <property type="entry name" value="SecG"/>
</dbReference>
<feature type="transmembrane region" description="Helical" evidence="9">
    <location>
        <begin position="52"/>
        <end position="72"/>
    </location>
</feature>
<dbReference type="EMBL" id="CP048914">
    <property type="protein sequence ID" value="QMS84270.1"/>
    <property type="molecule type" value="Genomic_DNA"/>
</dbReference>
<name>A0A7L7KNG9_9MOLU</name>
<keyword evidence="3 9" id="KW-0813">Transport</keyword>
<evidence type="ECO:0000256" key="7">
    <source>
        <dbReference type="ARBA" id="ARBA00023010"/>
    </source>
</evidence>
<evidence type="ECO:0000256" key="6">
    <source>
        <dbReference type="ARBA" id="ARBA00022989"/>
    </source>
</evidence>
<organism evidence="10 11">
    <name type="scientific">Candidatus Xianfuyuplasma coldseepsis</name>
    <dbReference type="NCBI Taxonomy" id="2782163"/>
    <lineage>
        <taxon>Bacteria</taxon>
        <taxon>Bacillati</taxon>
        <taxon>Mycoplasmatota</taxon>
        <taxon>Mollicutes</taxon>
        <taxon>Candidatus Izemoplasmatales</taxon>
        <taxon>Candidatus Izemoplasmataceae</taxon>
        <taxon>Candidatus Xianfuyuplasma</taxon>
    </lineage>
</organism>
<evidence type="ECO:0000256" key="3">
    <source>
        <dbReference type="ARBA" id="ARBA00022448"/>
    </source>
</evidence>
<evidence type="ECO:0000256" key="5">
    <source>
        <dbReference type="ARBA" id="ARBA00022927"/>
    </source>
</evidence>
<evidence type="ECO:0000256" key="4">
    <source>
        <dbReference type="ARBA" id="ARBA00022692"/>
    </source>
</evidence>
<keyword evidence="11" id="KW-1185">Reference proteome</keyword>
<dbReference type="Pfam" id="PF03840">
    <property type="entry name" value="SecG"/>
    <property type="match status" value="1"/>
</dbReference>
<keyword evidence="8 9" id="KW-0472">Membrane</keyword>
<comment type="caution">
    <text evidence="9">Lacks conserved residue(s) required for the propagation of feature annotation.</text>
</comment>
<keyword evidence="6 9" id="KW-1133">Transmembrane helix</keyword>
<comment type="similarity">
    <text evidence="2 9">Belongs to the SecG family.</text>
</comment>
<dbReference type="NCBIfam" id="TIGR00810">
    <property type="entry name" value="secG"/>
    <property type="match status" value="1"/>
</dbReference>
<evidence type="ECO:0000256" key="2">
    <source>
        <dbReference type="ARBA" id="ARBA00008445"/>
    </source>
</evidence>
<comment type="function">
    <text evidence="9">Involved in protein export. Participates in an early event of protein translocation.</text>
</comment>
<gene>
    <name evidence="10" type="primary">secG</name>
    <name evidence="10" type="ORF">G4Z02_00450</name>
</gene>
<dbReference type="GO" id="GO:0015450">
    <property type="term" value="F:protein-transporting ATPase activity"/>
    <property type="evidence" value="ECO:0007669"/>
    <property type="project" value="UniProtKB-UniRule"/>
</dbReference>
<dbReference type="KEGG" id="xcl:G4Z02_00450"/>
<evidence type="ECO:0000256" key="9">
    <source>
        <dbReference type="RuleBase" id="RU365087"/>
    </source>
</evidence>
<evidence type="ECO:0000313" key="10">
    <source>
        <dbReference type="EMBL" id="QMS84270.1"/>
    </source>
</evidence>